<proteinExistence type="predicted"/>
<organism evidence="1">
    <name type="scientific">Arundo donax</name>
    <name type="common">Giant reed</name>
    <name type="synonym">Donax arundinaceus</name>
    <dbReference type="NCBI Taxonomy" id="35708"/>
    <lineage>
        <taxon>Eukaryota</taxon>
        <taxon>Viridiplantae</taxon>
        <taxon>Streptophyta</taxon>
        <taxon>Embryophyta</taxon>
        <taxon>Tracheophyta</taxon>
        <taxon>Spermatophyta</taxon>
        <taxon>Magnoliopsida</taxon>
        <taxon>Liliopsida</taxon>
        <taxon>Poales</taxon>
        <taxon>Poaceae</taxon>
        <taxon>PACMAD clade</taxon>
        <taxon>Arundinoideae</taxon>
        <taxon>Arundineae</taxon>
        <taxon>Arundo</taxon>
    </lineage>
</organism>
<reference evidence="1" key="2">
    <citation type="journal article" date="2015" name="Data Brief">
        <title>Shoot transcriptome of the giant reed, Arundo donax.</title>
        <authorList>
            <person name="Barrero R.A."/>
            <person name="Guerrero F.D."/>
            <person name="Moolhuijzen P."/>
            <person name="Goolsby J.A."/>
            <person name="Tidwell J."/>
            <person name="Bellgard S.E."/>
            <person name="Bellgard M.I."/>
        </authorList>
    </citation>
    <scope>NUCLEOTIDE SEQUENCE</scope>
    <source>
        <tissue evidence="1">Shoot tissue taken approximately 20 cm above the soil surface</tissue>
    </source>
</reference>
<dbReference type="EMBL" id="GBRH01261053">
    <property type="protein sequence ID" value="JAD36842.1"/>
    <property type="molecule type" value="Transcribed_RNA"/>
</dbReference>
<evidence type="ECO:0000313" key="1">
    <source>
        <dbReference type="EMBL" id="JAD36842.1"/>
    </source>
</evidence>
<protein>
    <submittedName>
        <fullName evidence="1">Uncharacterized protein</fullName>
    </submittedName>
</protein>
<reference evidence="1" key="1">
    <citation type="submission" date="2014-09" db="EMBL/GenBank/DDBJ databases">
        <authorList>
            <person name="Magalhaes I.L.F."/>
            <person name="Oliveira U."/>
            <person name="Santos F.R."/>
            <person name="Vidigal T.H.D.A."/>
            <person name="Brescovit A.D."/>
            <person name="Santos A.J."/>
        </authorList>
    </citation>
    <scope>NUCLEOTIDE SEQUENCE</scope>
    <source>
        <tissue evidence="1">Shoot tissue taken approximately 20 cm above the soil surface</tissue>
    </source>
</reference>
<sequence length="18" mass="2015">MTTDTSKKAMRTLTMLVS</sequence>
<dbReference type="AlphaFoldDB" id="A0A0A8ZPS2"/>
<accession>A0A0A8ZPS2</accession>
<name>A0A0A8ZPS2_ARUDO</name>